<dbReference type="RefSeq" id="XP_033680666.1">
    <property type="nucleotide sequence ID" value="XM_033833747.1"/>
</dbReference>
<dbReference type="AlphaFoldDB" id="A0A6A6I6T8"/>
<dbReference type="OrthoDB" id="62952at2759"/>
<accession>A0A6A6I6T8</accession>
<dbReference type="GeneID" id="54587077"/>
<keyword evidence="2" id="KW-1185">Reference proteome</keyword>
<name>A0A6A6I6T8_9PLEO</name>
<organism evidence="1 2">
    <name type="scientific">Trematosphaeria pertusa</name>
    <dbReference type="NCBI Taxonomy" id="390896"/>
    <lineage>
        <taxon>Eukaryota</taxon>
        <taxon>Fungi</taxon>
        <taxon>Dikarya</taxon>
        <taxon>Ascomycota</taxon>
        <taxon>Pezizomycotina</taxon>
        <taxon>Dothideomycetes</taxon>
        <taxon>Pleosporomycetidae</taxon>
        <taxon>Pleosporales</taxon>
        <taxon>Massarineae</taxon>
        <taxon>Trematosphaeriaceae</taxon>
        <taxon>Trematosphaeria</taxon>
    </lineage>
</organism>
<dbReference type="PANTHER" id="PTHR38790">
    <property type="entry name" value="2EXR DOMAIN-CONTAINING PROTEIN-RELATED"/>
    <property type="match status" value="1"/>
</dbReference>
<sequence>MATASPLLALPGEVRNLLYVFYFAHDPLVPPPHISRSPLALSLTCRQLYSETHALAFVATTFRARCWLLWELKTRFRRLSPPLRPSIKRLELTVHVSEFLRQPSSLQGLRFAEAGLTGLQDLYIQYTGQPKSESGETYIISNLELVLWKTVVQRRNDRLEKIRVVHGGALRWTSIIQLCERMHSWLPLPWVTDEVWETRRNLEEGRFSLVKRGRDGSEQRVVEILLGYTIREAEQYRAVREELLQGKVLENVRARRPKGEDAADLDSETLAYEIEQLSRDFRLPHKIDTSGYY</sequence>
<dbReference type="Proteomes" id="UP000800094">
    <property type="component" value="Unassembled WGS sequence"/>
</dbReference>
<dbReference type="EMBL" id="ML987200">
    <property type="protein sequence ID" value="KAF2245662.1"/>
    <property type="molecule type" value="Genomic_DNA"/>
</dbReference>
<proteinExistence type="predicted"/>
<protein>
    <submittedName>
        <fullName evidence="1">Uncharacterized protein</fullName>
    </submittedName>
</protein>
<dbReference type="PANTHER" id="PTHR38790:SF4">
    <property type="entry name" value="2EXR DOMAIN-CONTAINING PROTEIN"/>
    <property type="match status" value="1"/>
</dbReference>
<gene>
    <name evidence="1" type="ORF">BU26DRAFT_568222</name>
</gene>
<reference evidence="1" key="1">
    <citation type="journal article" date="2020" name="Stud. Mycol.">
        <title>101 Dothideomycetes genomes: a test case for predicting lifestyles and emergence of pathogens.</title>
        <authorList>
            <person name="Haridas S."/>
            <person name="Albert R."/>
            <person name="Binder M."/>
            <person name="Bloem J."/>
            <person name="Labutti K."/>
            <person name="Salamov A."/>
            <person name="Andreopoulos B."/>
            <person name="Baker S."/>
            <person name="Barry K."/>
            <person name="Bills G."/>
            <person name="Bluhm B."/>
            <person name="Cannon C."/>
            <person name="Castanera R."/>
            <person name="Culley D."/>
            <person name="Daum C."/>
            <person name="Ezra D."/>
            <person name="Gonzalez J."/>
            <person name="Henrissat B."/>
            <person name="Kuo A."/>
            <person name="Liang C."/>
            <person name="Lipzen A."/>
            <person name="Lutzoni F."/>
            <person name="Magnuson J."/>
            <person name="Mondo S."/>
            <person name="Nolan M."/>
            <person name="Ohm R."/>
            <person name="Pangilinan J."/>
            <person name="Park H.-J."/>
            <person name="Ramirez L."/>
            <person name="Alfaro M."/>
            <person name="Sun H."/>
            <person name="Tritt A."/>
            <person name="Yoshinaga Y."/>
            <person name="Zwiers L.-H."/>
            <person name="Turgeon B."/>
            <person name="Goodwin S."/>
            <person name="Spatafora J."/>
            <person name="Crous P."/>
            <person name="Grigoriev I."/>
        </authorList>
    </citation>
    <scope>NUCLEOTIDE SEQUENCE</scope>
    <source>
        <strain evidence="1">CBS 122368</strain>
    </source>
</reference>
<evidence type="ECO:0000313" key="2">
    <source>
        <dbReference type="Proteomes" id="UP000800094"/>
    </source>
</evidence>
<evidence type="ECO:0000313" key="1">
    <source>
        <dbReference type="EMBL" id="KAF2245662.1"/>
    </source>
</evidence>